<dbReference type="OrthoDB" id="7130006at2759"/>
<dbReference type="InterPro" id="IPR029058">
    <property type="entry name" value="AB_hydrolase_fold"/>
</dbReference>
<dbReference type="PIRSF" id="PIRSF001112">
    <property type="entry name" value="Epoxide_hydrolase"/>
    <property type="match status" value="1"/>
</dbReference>
<dbReference type="SUPFAM" id="SSF53474">
    <property type="entry name" value="alpha/beta-Hydrolases"/>
    <property type="match status" value="1"/>
</dbReference>
<dbReference type="Proteomes" id="UP000054466">
    <property type="component" value="Unassembled WGS sequence"/>
</dbReference>
<gene>
    <name evidence="6" type="ORF">PV07_07622</name>
</gene>
<evidence type="ECO:0000313" key="7">
    <source>
        <dbReference type="Proteomes" id="UP000054466"/>
    </source>
</evidence>
<feature type="active site" description="Proton acceptor" evidence="4">
    <location>
        <position position="375"/>
    </location>
</feature>
<evidence type="ECO:0000256" key="4">
    <source>
        <dbReference type="PIRSR" id="PIRSR001112-1"/>
    </source>
</evidence>
<dbReference type="Gene3D" id="3.40.50.1820">
    <property type="entry name" value="alpha/beta hydrolase"/>
    <property type="match status" value="1"/>
</dbReference>
<dbReference type="AlphaFoldDB" id="A0A0D1ZIX7"/>
<sequence length="409" mass="46543">MSSAIHPYQINIPDSRIQELNSKLENATYPDELGSAGWDMGAPSSDIQRLTKYWLREFSWRKAEEKLNGLPHFVTTIQCDGYEPLNIHFLHKKSSAKGAIPLLFVHGWPGNFLEATKIIDALSTQTQGQVSFHVVAPSLPSFGFSEGTKKRGFAVEQYAETLHKLMVRLGYDQYVTQGGDWGYYICRALSALYPRQCKATHFNMDVGTRPTLFTHPVLFVSSLFRRLSKREKQGVSRTEWFDQEGFGYNLLQSTKPQTIGYALTDSPVALLAWIYEKLHDWTDAYPWTDEEICTWLSIYYFSTAGPAASCRIYYEMGRSGPWGTRLTRYELRAYQSNGVKVGISHFPRDIHVLPSPWTRTVGEVVFEREHEKGGHFAAWERPEDIVGDVWEMFGRGGGAYGVVEGRDGY</sequence>
<dbReference type="VEuPathDB" id="FungiDB:PV07_07622"/>
<keyword evidence="7" id="KW-1185">Reference proteome</keyword>
<reference evidence="6 7" key="1">
    <citation type="submission" date="2015-01" db="EMBL/GenBank/DDBJ databases">
        <title>The Genome Sequence of Cladophialophora immunda CBS83496.</title>
        <authorList>
            <consortium name="The Broad Institute Genomics Platform"/>
            <person name="Cuomo C."/>
            <person name="de Hoog S."/>
            <person name="Gorbushina A."/>
            <person name="Stielow B."/>
            <person name="Teixiera M."/>
            <person name="Abouelleil A."/>
            <person name="Chapman S.B."/>
            <person name="Priest M."/>
            <person name="Young S.K."/>
            <person name="Wortman J."/>
            <person name="Nusbaum C."/>
            <person name="Birren B."/>
        </authorList>
    </citation>
    <scope>NUCLEOTIDE SEQUENCE [LARGE SCALE GENOMIC DNA]</scope>
    <source>
        <strain evidence="6 7">CBS 83496</strain>
    </source>
</reference>
<dbReference type="HOGENOM" id="CLU_019414_0_2_1"/>
<organism evidence="6 7">
    <name type="scientific">Cladophialophora immunda</name>
    <dbReference type="NCBI Taxonomy" id="569365"/>
    <lineage>
        <taxon>Eukaryota</taxon>
        <taxon>Fungi</taxon>
        <taxon>Dikarya</taxon>
        <taxon>Ascomycota</taxon>
        <taxon>Pezizomycotina</taxon>
        <taxon>Eurotiomycetes</taxon>
        <taxon>Chaetothyriomycetidae</taxon>
        <taxon>Chaetothyriales</taxon>
        <taxon>Herpotrichiellaceae</taxon>
        <taxon>Cladophialophora</taxon>
    </lineage>
</organism>
<dbReference type="PANTHER" id="PTHR21661">
    <property type="entry name" value="EPOXIDE HYDROLASE 1-RELATED"/>
    <property type="match status" value="1"/>
</dbReference>
<dbReference type="InterPro" id="IPR000639">
    <property type="entry name" value="Epox_hydrolase-like"/>
</dbReference>
<feature type="active site" description="Nucleophile" evidence="4">
    <location>
        <position position="180"/>
    </location>
</feature>
<evidence type="ECO:0000259" key="5">
    <source>
        <dbReference type="Pfam" id="PF06441"/>
    </source>
</evidence>
<keyword evidence="3" id="KW-0378">Hydrolase</keyword>
<dbReference type="EMBL" id="KN847043">
    <property type="protein sequence ID" value="KIW27926.1"/>
    <property type="molecule type" value="Genomic_DNA"/>
</dbReference>
<keyword evidence="2" id="KW-0058">Aromatic hydrocarbons catabolism</keyword>
<evidence type="ECO:0000256" key="3">
    <source>
        <dbReference type="ARBA" id="ARBA00022801"/>
    </source>
</evidence>
<dbReference type="RefSeq" id="XP_016248142.1">
    <property type="nucleotide sequence ID" value="XM_016394723.1"/>
</dbReference>
<dbReference type="STRING" id="569365.A0A0D1ZIX7"/>
<evidence type="ECO:0000256" key="2">
    <source>
        <dbReference type="ARBA" id="ARBA00022797"/>
    </source>
</evidence>
<dbReference type="GeneID" id="27346816"/>
<protein>
    <recommendedName>
        <fullName evidence="5">Epoxide hydrolase N-terminal domain-containing protein</fullName>
    </recommendedName>
</protein>
<name>A0A0D1ZIX7_9EURO</name>
<dbReference type="Pfam" id="PF06441">
    <property type="entry name" value="EHN"/>
    <property type="match status" value="1"/>
</dbReference>
<dbReference type="GO" id="GO:0004301">
    <property type="term" value="F:epoxide hydrolase activity"/>
    <property type="evidence" value="ECO:0007669"/>
    <property type="project" value="TreeGrafter"/>
</dbReference>
<feature type="domain" description="Epoxide hydrolase N-terminal" evidence="5">
    <location>
        <begin position="5"/>
        <end position="114"/>
    </location>
</feature>
<dbReference type="InterPro" id="IPR016292">
    <property type="entry name" value="Epoxide_hydrolase"/>
</dbReference>
<comment type="similarity">
    <text evidence="1">Belongs to the peptidase S33 family.</text>
</comment>
<evidence type="ECO:0000256" key="1">
    <source>
        <dbReference type="ARBA" id="ARBA00010088"/>
    </source>
</evidence>
<dbReference type="PRINTS" id="PR00412">
    <property type="entry name" value="EPOXHYDRLASE"/>
</dbReference>
<accession>A0A0D1ZIX7</accession>
<dbReference type="InterPro" id="IPR010497">
    <property type="entry name" value="Epoxide_hydro_N"/>
</dbReference>
<evidence type="ECO:0000313" key="6">
    <source>
        <dbReference type="EMBL" id="KIW27926.1"/>
    </source>
</evidence>
<dbReference type="GO" id="GO:0097176">
    <property type="term" value="P:epoxide metabolic process"/>
    <property type="evidence" value="ECO:0007669"/>
    <property type="project" value="TreeGrafter"/>
</dbReference>
<proteinExistence type="inferred from homology"/>
<feature type="active site" description="Proton donor" evidence="4">
    <location>
        <position position="313"/>
    </location>
</feature>
<dbReference type="PANTHER" id="PTHR21661:SF35">
    <property type="entry name" value="EPOXIDE HYDROLASE"/>
    <property type="match status" value="1"/>
</dbReference>